<protein>
    <submittedName>
        <fullName evidence="2">Methenyltetrahydrofolate cyclohydrolase</fullName>
    </submittedName>
</protein>
<dbReference type="GO" id="GO:0016787">
    <property type="term" value="F:hydrolase activity"/>
    <property type="evidence" value="ECO:0007669"/>
    <property type="project" value="UniProtKB-KW"/>
</dbReference>
<evidence type="ECO:0000259" key="1">
    <source>
        <dbReference type="Pfam" id="PF04961"/>
    </source>
</evidence>
<evidence type="ECO:0000313" key="4">
    <source>
        <dbReference type="Proteomes" id="UP000197019"/>
    </source>
</evidence>
<dbReference type="Proteomes" id="UP000237423">
    <property type="component" value="Unassembled WGS sequence"/>
</dbReference>
<dbReference type="EMBL" id="PGFZ01000002">
    <property type="protein sequence ID" value="POZ52756.1"/>
    <property type="molecule type" value="Genomic_DNA"/>
</dbReference>
<gene>
    <name evidence="3" type="ORF">AADEFJLK_01363</name>
    <name evidence="2" type="ORF">CEK71_18110</name>
</gene>
<reference evidence="3 5" key="2">
    <citation type="submission" date="2017-11" db="EMBL/GenBank/DDBJ databases">
        <title>Draft Genome Sequence of Methylobacter psychrotolerans Sph1T, an Obligate Methanotroph from Low-Temperature Environments.</title>
        <authorList>
            <person name="Oshkin I.Y."/>
            <person name="Miroshnikov K."/>
            <person name="Belova S.E."/>
            <person name="Korzhenkov A."/>
            <person name="Toshchakov S.V."/>
            <person name="Dedysh S.N."/>
        </authorList>
    </citation>
    <scope>NUCLEOTIDE SEQUENCE [LARGE SCALE GENOMIC DNA]</scope>
    <source>
        <strain evidence="3 5">Sph1</strain>
    </source>
</reference>
<dbReference type="EMBL" id="CP022129">
    <property type="protein sequence ID" value="ASF48824.1"/>
    <property type="molecule type" value="Genomic_DNA"/>
</dbReference>
<proteinExistence type="predicted"/>
<reference evidence="2 4" key="1">
    <citation type="submission" date="2017-06" db="EMBL/GenBank/DDBJ databases">
        <title>Genome Sequencing of the methanotroph Methylovulum psychrotolerants str. HV10-M2 isolated from a high-altitude environment.</title>
        <authorList>
            <person name="Mateos-Rivera A."/>
        </authorList>
    </citation>
    <scope>NUCLEOTIDE SEQUENCE [LARGE SCALE GENOMIC DNA]</scope>
    <source>
        <strain evidence="2 4">HV10_M2</strain>
    </source>
</reference>
<keyword evidence="4" id="KW-1185">Reference proteome</keyword>
<dbReference type="InterPro" id="IPR036178">
    <property type="entry name" value="Formintransfe-cycloase-like_sf"/>
</dbReference>
<dbReference type="InterPro" id="IPR007044">
    <property type="entry name" value="Cyclodeamin/CycHdrlase"/>
</dbReference>
<dbReference type="Proteomes" id="UP000197019">
    <property type="component" value="Chromosome"/>
</dbReference>
<dbReference type="KEGG" id="mpsy:CEK71_18110"/>
<name>A0A1Z4C5T9_9GAMM</name>
<dbReference type="Gene3D" id="1.20.120.680">
    <property type="entry name" value="Formiminotetrahydrofolate cyclodeaminase monomer, up-and-down helical bundle"/>
    <property type="match status" value="1"/>
</dbReference>
<evidence type="ECO:0000313" key="2">
    <source>
        <dbReference type="EMBL" id="ASF48824.1"/>
    </source>
</evidence>
<dbReference type="SUPFAM" id="SSF101262">
    <property type="entry name" value="Methenyltetrahydrofolate cyclohydrolase-like"/>
    <property type="match status" value="1"/>
</dbReference>
<dbReference type="Pfam" id="PF04961">
    <property type="entry name" value="FTCD_C"/>
    <property type="match status" value="1"/>
</dbReference>
<organism evidence="2 4">
    <name type="scientific">Methylovulum psychrotolerans</name>
    <dbReference type="NCBI Taxonomy" id="1704499"/>
    <lineage>
        <taxon>Bacteria</taxon>
        <taxon>Pseudomonadati</taxon>
        <taxon>Pseudomonadota</taxon>
        <taxon>Gammaproteobacteria</taxon>
        <taxon>Methylococcales</taxon>
        <taxon>Methylococcaceae</taxon>
        <taxon>Methylovulum</taxon>
    </lineage>
</organism>
<evidence type="ECO:0000313" key="5">
    <source>
        <dbReference type="Proteomes" id="UP000237423"/>
    </source>
</evidence>
<dbReference type="OrthoDB" id="7959174at2"/>
<sequence length="209" mass="21812">MTEIKDKSIQLFLDELASKSPTPGGGSVAALMGAQGAALLSMVCNLTIGKPQYAEVEPQMRELLAKAEILRAELTALVKADVEVFGRLMATYGQAKETDEEKAARSEAIQAVLKEATEVPLACARACHEVMVLSEIAATHGNLGVISDAGVAVMAAYSGLKSAALNVHINTGCLKDEVYAQAKVAELAEVLAGADARAEAVFAKVKGKL</sequence>
<feature type="domain" description="Cyclodeaminase/cyclohydrolase" evidence="1">
    <location>
        <begin position="8"/>
        <end position="187"/>
    </location>
</feature>
<evidence type="ECO:0000313" key="3">
    <source>
        <dbReference type="EMBL" id="POZ52756.1"/>
    </source>
</evidence>
<dbReference type="RefSeq" id="WP_088621685.1">
    <property type="nucleotide sequence ID" value="NZ_CP022129.1"/>
</dbReference>
<accession>A0A1Z4C5T9</accession>
<keyword evidence="2" id="KW-0378">Hydrolase</keyword>
<dbReference type="NCBIfam" id="NF045657">
    <property type="entry name" value="MthfCyhylaseFchA"/>
    <property type="match status" value="1"/>
</dbReference>
<dbReference type="InterPro" id="IPR054893">
    <property type="entry name" value="MthfCyhylase"/>
</dbReference>
<dbReference type="AlphaFoldDB" id="A0A1Z4C5T9"/>